<feature type="active site" description="Proton donor" evidence="5">
    <location>
        <position position="133"/>
    </location>
</feature>
<evidence type="ECO:0000256" key="5">
    <source>
        <dbReference type="PIRSR" id="PIRSR617867-1"/>
    </source>
</evidence>
<organism evidence="7 8">
    <name type="scientific">Spelaeicoccus albus</name>
    <dbReference type="NCBI Taxonomy" id="1280376"/>
    <lineage>
        <taxon>Bacteria</taxon>
        <taxon>Bacillati</taxon>
        <taxon>Actinomycetota</taxon>
        <taxon>Actinomycetes</taxon>
        <taxon>Micrococcales</taxon>
        <taxon>Brevibacteriaceae</taxon>
        <taxon>Spelaeicoccus</taxon>
    </lineage>
</organism>
<feature type="active site" description="Nucleophile" evidence="5">
    <location>
        <position position="14"/>
    </location>
</feature>
<name>A0A7Z0D0I5_9MICO</name>
<comment type="similarity">
    <text evidence="1">Belongs to the low molecular weight phosphotyrosine protein phosphatase family.</text>
</comment>
<dbReference type="Proteomes" id="UP000539111">
    <property type="component" value="Unassembled WGS sequence"/>
</dbReference>
<protein>
    <recommendedName>
        <fullName evidence="2">protein-tyrosine-phosphatase</fullName>
        <ecNumber evidence="2">3.1.3.48</ecNumber>
    </recommendedName>
</protein>
<dbReference type="SMART" id="SM00226">
    <property type="entry name" value="LMWPc"/>
    <property type="match status" value="1"/>
</dbReference>
<evidence type="ECO:0000313" key="8">
    <source>
        <dbReference type="Proteomes" id="UP000539111"/>
    </source>
</evidence>
<feature type="domain" description="Phosphotyrosine protein phosphatase I" evidence="6">
    <location>
        <begin position="8"/>
        <end position="159"/>
    </location>
</feature>
<dbReference type="CDD" id="cd16343">
    <property type="entry name" value="LMWPTP"/>
    <property type="match status" value="1"/>
</dbReference>
<evidence type="ECO:0000313" key="7">
    <source>
        <dbReference type="EMBL" id="NYI67391.1"/>
    </source>
</evidence>
<dbReference type="EC" id="3.1.3.48" evidence="2"/>
<evidence type="ECO:0000259" key="6">
    <source>
        <dbReference type="SMART" id="SM00226"/>
    </source>
</evidence>
<dbReference type="AlphaFoldDB" id="A0A7Z0D0I5"/>
<dbReference type="Pfam" id="PF01451">
    <property type="entry name" value="LMWPc"/>
    <property type="match status" value="1"/>
</dbReference>
<reference evidence="7 8" key="1">
    <citation type="submission" date="2020-07" db="EMBL/GenBank/DDBJ databases">
        <title>Sequencing the genomes of 1000 actinobacteria strains.</title>
        <authorList>
            <person name="Klenk H.-P."/>
        </authorList>
    </citation>
    <scope>NUCLEOTIDE SEQUENCE [LARGE SCALE GENOMIC DNA]</scope>
    <source>
        <strain evidence="7 8">DSM 26341</strain>
    </source>
</reference>
<proteinExistence type="inferred from homology"/>
<dbReference type="PANTHER" id="PTHR11717:SF7">
    <property type="entry name" value="LOW MOLECULAR WEIGHT PHOSPHOTYROSINE PROTEIN PHOSPHATASE"/>
    <property type="match status" value="1"/>
</dbReference>
<dbReference type="PRINTS" id="PR00719">
    <property type="entry name" value="LMWPTPASE"/>
</dbReference>
<dbReference type="SUPFAM" id="SSF52788">
    <property type="entry name" value="Phosphotyrosine protein phosphatases I"/>
    <property type="match status" value="1"/>
</dbReference>
<evidence type="ECO:0000256" key="2">
    <source>
        <dbReference type="ARBA" id="ARBA00013064"/>
    </source>
</evidence>
<gene>
    <name evidence="7" type="ORF">BJY26_001697</name>
</gene>
<evidence type="ECO:0000256" key="1">
    <source>
        <dbReference type="ARBA" id="ARBA00011063"/>
    </source>
</evidence>
<dbReference type="InterPro" id="IPR017867">
    <property type="entry name" value="Tyr_phospatase_low_mol_wt"/>
</dbReference>
<dbReference type="PANTHER" id="PTHR11717">
    <property type="entry name" value="LOW MOLECULAR WEIGHT PROTEIN TYROSINE PHOSPHATASE"/>
    <property type="match status" value="1"/>
</dbReference>
<keyword evidence="4" id="KW-0904">Protein phosphatase</keyword>
<dbReference type="RefSeq" id="WP_179427321.1">
    <property type="nucleotide sequence ID" value="NZ_JACBZP010000001.1"/>
</dbReference>
<accession>A0A7Z0D0I5</accession>
<evidence type="ECO:0000256" key="3">
    <source>
        <dbReference type="ARBA" id="ARBA00022801"/>
    </source>
</evidence>
<dbReference type="InterPro" id="IPR036196">
    <property type="entry name" value="Ptyr_pPase_sf"/>
</dbReference>
<evidence type="ECO:0000256" key="4">
    <source>
        <dbReference type="ARBA" id="ARBA00022912"/>
    </source>
</evidence>
<sequence>MSYRPDAYRILTVCTGNICRSPMAEVLLRDRFADLGIDVVIDSAGVSAEESGNPMDERAQRALRRRGYAPGAHTARRVSAEWLPERDLVLVMTAAHERAVARLAEAYRPDVAARVHRYREFDDAATGDLDIADPWYGDDGDYETVMDQLETGLPGIIDYVQASRRR</sequence>
<dbReference type="GO" id="GO:0004725">
    <property type="term" value="F:protein tyrosine phosphatase activity"/>
    <property type="evidence" value="ECO:0007669"/>
    <property type="project" value="UniProtKB-EC"/>
</dbReference>
<keyword evidence="8" id="KW-1185">Reference proteome</keyword>
<dbReference type="Gene3D" id="3.40.50.2300">
    <property type="match status" value="1"/>
</dbReference>
<dbReference type="InterPro" id="IPR023485">
    <property type="entry name" value="Ptyr_pPase"/>
</dbReference>
<dbReference type="EMBL" id="JACBZP010000001">
    <property type="protein sequence ID" value="NYI67391.1"/>
    <property type="molecule type" value="Genomic_DNA"/>
</dbReference>
<feature type="active site" evidence="5">
    <location>
        <position position="20"/>
    </location>
</feature>
<dbReference type="InterPro" id="IPR050438">
    <property type="entry name" value="LMW_PTPase"/>
</dbReference>
<keyword evidence="3 7" id="KW-0378">Hydrolase</keyword>
<comment type="caution">
    <text evidence="7">The sequence shown here is derived from an EMBL/GenBank/DDBJ whole genome shotgun (WGS) entry which is preliminary data.</text>
</comment>